<evidence type="ECO:0000313" key="2">
    <source>
        <dbReference type="Proteomes" id="UP001519887"/>
    </source>
</evidence>
<keyword evidence="2" id="KW-1185">Reference proteome</keyword>
<proteinExistence type="predicted"/>
<dbReference type="Proteomes" id="UP001519887">
    <property type="component" value="Unassembled WGS sequence"/>
</dbReference>
<evidence type="ECO:0000313" key="1">
    <source>
        <dbReference type="EMBL" id="MBW7452541.1"/>
    </source>
</evidence>
<sequence>MEHDFAKIRKDQHQHLMKLRLMLKVSDMSVKEQHLKIYRKEESDQLCLPGS</sequence>
<protein>
    <submittedName>
        <fullName evidence="1">Uncharacterized protein</fullName>
    </submittedName>
</protein>
<accession>A0ABS7BV65</accession>
<dbReference type="EMBL" id="JAHZIK010000004">
    <property type="protein sequence ID" value="MBW7452541.1"/>
    <property type="molecule type" value="Genomic_DNA"/>
</dbReference>
<name>A0ABS7BV65_9BACL</name>
<organism evidence="1 2">
    <name type="scientific">Paenibacillus sepulcri</name>
    <dbReference type="NCBI Taxonomy" id="359917"/>
    <lineage>
        <taxon>Bacteria</taxon>
        <taxon>Bacillati</taxon>
        <taxon>Bacillota</taxon>
        <taxon>Bacilli</taxon>
        <taxon>Bacillales</taxon>
        <taxon>Paenibacillaceae</taxon>
        <taxon>Paenibacillus</taxon>
    </lineage>
</organism>
<reference evidence="1 2" key="1">
    <citation type="submission" date="2021-07" db="EMBL/GenBank/DDBJ databases">
        <title>Paenibacillus radiodurans sp. nov., isolated from the southeastern edge of Tengger Desert.</title>
        <authorList>
            <person name="Zhang G."/>
        </authorList>
    </citation>
    <scope>NUCLEOTIDE SEQUENCE [LARGE SCALE GENOMIC DNA]</scope>
    <source>
        <strain evidence="1 2">CCM 7311</strain>
    </source>
</reference>
<comment type="caution">
    <text evidence="1">The sequence shown here is derived from an EMBL/GenBank/DDBJ whole genome shotgun (WGS) entry which is preliminary data.</text>
</comment>
<gene>
    <name evidence="1" type="ORF">K0U00_00610</name>
</gene>